<comment type="caution">
    <text evidence="3">The sequence shown here is derived from an EMBL/GenBank/DDBJ whole genome shotgun (WGS) entry which is preliminary data.</text>
</comment>
<evidence type="ECO:0000313" key="2">
    <source>
        <dbReference type="EMBL" id="MCD1655957.1"/>
    </source>
</evidence>
<dbReference type="EMBL" id="JAINWA010000003">
    <property type="protein sequence ID" value="MCD1655967.1"/>
    <property type="molecule type" value="Genomic_DNA"/>
</dbReference>
<sequence length="230" mass="26979">MKKITVVLIVCMISAFLVSCNKKNQYQSFIDEGIFESVDTNFKSVNNSFYFIKKYKLTSDEINNIGSWFVDTYNNQYIENSGLGISITFYPNRMFRVYKDHAGLNDIQYIFGDWKIENKKLLISLKIKAVKLGNNTWDFETTSNHNYYKILKIKKYNSAVINSEAYDFTSVPQNIKKYFEINENDLPRYRLLFDTLGNPPGDLTADSKYEQIFSSVSFDKDYLKQLIEVW</sequence>
<keyword evidence="1" id="KW-0732">Signal</keyword>
<organism evidence="3 4">
    <name type="scientific">Teretinema zuelzerae</name>
    <dbReference type="NCBI Taxonomy" id="156"/>
    <lineage>
        <taxon>Bacteria</taxon>
        <taxon>Pseudomonadati</taxon>
        <taxon>Spirochaetota</taxon>
        <taxon>Spirochaetia</taxon>
        <taxon>Spirochaetales</taxon>
        <taxon>Treponemataceae</taxon>
        <taxon>Teretinema</taxon>
    </lineage>
</organism>
<dbReference type="AlphaFoldDB" id="A0AAE3EJP9"/>
<dbReference type="EMBL" id="JAINWA010000003">
    <property type="protein sequence ID" value="MCD1655957.1"/>
    <property type="molecule type" value="Genomic_DNA"/>
</dbReference>
<protein>
    <recommendedName>
        <fullName evidence="5">Lipoprotein</fullName>
    </recommendedName>
</protein>
<reference evidence="3" key="1">
    <citation type="submission" date="2021-08" db="EMBL/GenBank/DDBJ databases">
        <title>Comparative analyses of Brucepasteria parasyntrophica and Teretinema zuelzerae.</title>
        <authorList>
            <person name="Song Y."/>
            <person name="Brune A."/>
        </authorList>
    </citation>
    <scope>NUCLEOTIDE SEQUENCE</scope>
    <source>
        <strain evidence="3">DSM 1903</strain>
    </source>
</reference>
<gene>
    <name evidence="2" type="ORF">K7J14_14755</name>
    <name evidence="3" type="ORF">K7J14_14810</name>
</gene>
<name>A0AAE3EJP9_9SPIR</name>
<evidence type="ECO:0008006" key="5">
    <source>
        <dbReference type="Google" id="ProtNLM"/>
    </source>
</evidence>
<dbReference type="Proteomes" id="UP001198163">
    <property type="component" value="Unassembled WGS sequence"/>
</dbReference>
<feature type="chain" id="PRO_5042443104" description="Lipoprotein" evidence="1">
    <location>
        <begin position="20"/>
        <end position="230"/>
    </location>
</feature>
<accession>A0AAE3EJP9</accession>
<dbReference type="RefSeq" id="WP_230758114.1">
    <property type="nucleotide sequence ID" value="NZ_JAINWA010000003.1"/>
</dbReference>
<proteinExistence type="predicted"/>
<evidence type="ECO:0000256" key="1">
    <source>
        <dbReference type="SAM" id="SignalP"/>
    </source>
</evidence>
<feature type="signal peptide" evidence="1">
    <location>
        <begin position="1"/>
        <end position="19"/>
    </location>
</feature>
<keyword evidence="4" id="KW-1185">Reference proteome</keyword>
<evidence type="ECO:0000313" key="3">
    <source>
        <dbReference type="EMBL" id="MCD1655967.1"/>
    </source>
</evidence>
<evidence type="ECO:0000313" key="4">
    <source>
        <dbReference type="Proteomes" id="UP001198163"/>
    </source>
</evidence>
<dbReference type="PROSITE" id="PS51257">
    <property type="entry name" value="PROKAR_LIPOPROTEIN"/>
    <property type="match status" value="1"/>
</dbReference>